<feature type="compositionally biased region" description="Basic and acidic residues" evidence="8">
    <location>
        <begin position="1164"/>
        <end position="1195"/>
    </location>
</feature>
<keyword evidence="3" id="KW-1003">Cell membrane</keyword>
<evidence type="ECO:0000256" key="6">
    <source>
        <dbReference type="ARBA" id="ARBA00023136"/>
    </source>
</evidence>
<dbReference type="Pfam" id="PF02460">
    <property type="entry name" value="Patched"/>
    <property type="match status" value="1"/>
</dbReference>
<feature type="compositionally biased region" description="Basic and acidic residues" evidence="8">
    <location>
        <begin position="1097"/>
        <end position="1106"/>
    </location>
</feature>
<feature type="compositionally biased region" description="Low complexity" evidence="8">
    <location>
        <begin position="1068"/>
        <end position="1081"/>
    </location>
</feature>
<feature type="transmembrane region" description="Helical" evidence="9">
    <location>
        <begin position="371"/>
        <end position="390"/>
    </location>
</feature>
<dbReference type="GO" id="GO:0030659">
    <property type="term" value="C:cytoplasmic vesicle membrane"/>
    <property type="evidence" value="ECO:0007669"/>
    <property type="project" value="TreeGrafter"/>
</dbReference>
<dbReference type="OrthoDB" id="6505774at2759"/>
<feature type="transmembrane region" description="Helical" evidence="9">
    <location>
        <begin position="832"/>
        <end position="854"/>
    </location>
</feature>
<dbReference type="OMA" id="ATEFIFA"/>
<feature type="transmembrane region" description="Helical" evidence="9">
    <location>
        <begin position="474"/>
        <end position="494"/>
    </location>
</feature>
<feature type="transmembrane region" description="Helical" evidence="9">
    <location>
        <begin position="431"/>
        <end position="454"/>
    </location>
</feature>
<dbReference type="PANTHER" id="PTHR10796:SF92">
    <property type="entry name" value="PATCHED-RELATED, ISOFORM A"/>
    <property type="match status" value="1"/>
</dbReference>
<dbReference type="KEGG" id="hazt:108671169"/>
<feature type="transmembrane region" description="Helical" evidence="9">
    <location>
        <begin position="589"/>
        <end position="611"/>
    </location>
</feature>
<feature type="transmembrane region" description="Helical" evidence="9">
    <location>
        <begin position="934"/>
        <end position="957"/>
    </location>
</feature>
<dbReference type="Gene3D" id="1.20.1640.10">
    <property type="entry name" value="Multidrug efflux transporter AcrB transmembrane domain"/>
    <property type="match status" value="2"/>
</dbReference>
<keyword evidence="4 9" id="KW-0812">Transmembrane</keyword>
<feature type="transmembrane region" description="Helical" evidence="9">
    <location>
        <begin position="807"/>
        <end position="825"/>
    </location>
</feature>
<dbReference type="GeneID" id="108671169"/>
<proteinExistence type="inferred from homology"/>
<gene>
    <name evidence="12" type="primary">LOC108671169</name>
</gene>
<evidence type="ECO:0000256" key="5">
    <source>
        <dbReference type="ARBA" id="ARBA00022989"/>
    </source>
</evidence>
<dbReference type="PROSITE" id="PS50156">
    <property type="entry name" value="SSD"/>
    <property type="match status" value="1"/>
</dbReference>
<dbReference type="InterPro" id="IPR051697">
    <property type="entry name" value="Patched_domain-protein"/>
</dbReference>
<dbReference type="InterPro" id="IPR003392">
    <property type="entry name" value="PTHD_SSD"/>
</dbReference>
<evidence type="ECO:0000256" key="9">
    <source>
        <dbReference type="SAM" id="Phobius"/>
    </source>
</evidence>
<evidence type="ECO:0000313" key="12">
    <source>
        <dbReference type="RefSeq" id="XP_018014147.1"/>
    </source>
</evidence>
<keyword evidence="7" id="KW-0325">Glycoprotein</keyword>
<dbReference type="Proteomes" id="UP000694843">
    <property type="component" value="Unplaced"/>
</dbReference>
<organism evidence="11 12">
    <name type="scientific">Hyalella azteca</name>
    <name type="common">Amphipod</name>
    <dbReference type="NCBI Taxonomy" id="294128"/>
    <lineage>
        <taxon>Eukaryota</taxon>
        <taxon>Metazoa</taxon>
        <taxon>Ecdysozoa</taxon>
        <taxon>Arthropoda</taxon>
        <taxon>Crustacea</taxon>
        <taxon>Multicrustacea</taxon>
        <taxon>Malacostraca</taxon>
        <taxon>Eumalacostraca</taxon>
        <taxon>Peracarida</taxon>
        <taxon>Amphipoda</taxon>
        <taxon>Senticaudata</taxon>
        <taxon>Talitrida</taxon>
        <taxon>Talitroidea</taxon>
        <taxon>Hyalellidae</taxon>
        <taxon>Hyalella</taxon>
    </lineage>
</organism>
<dbReference type="FunFam" id="1.20.1640.10:FF:000013">
    <property type="entry name" value="PaTched Related family"/>
    <property type="match status" value="1"/>
</dbReference>
<feature type="transmembrane region" description="Helical" evidence="9">
    <location>
        <begin position="897"/>
        <end position="928"/>
    </location>
</feature>
<protein>
    <submittedName>
        <fullName evidence="12">Patched domain-containing protein 3 isoform X1</fullName>
    </submittedName>
</protein>
<feature type="transmembrane region" description="Helical" evidence="9">
    <location>
        <begin position="402"/>
        <end position="425"/>
    </location>
</feature>
<feature type="region of interest" description="Disordered" evidence="8">
    <location>
        <begin position="1"/>
        <end position="77"/>
    </location>
</feature>
<dbReference type="PANTHER" id="PTHR10796">
    <property type="entry name" value="PATCHED-RELATED"/>
    <property type="match status" value="1"/>
</dbReference>
<dbReference type="SUPFAM" id="SSF82866">
    <property type="entry name" value="Multidrug efflux transporter AcrB transmembrane domain"/>
    <property type="match status" value="2"/>
</dbReference>
<feature type="transmembrane region" description="Helical" evidence="9">
    <location>
        <begin position="500"/>
        <end position="528"/>
    </location>
</feature>
<feature type="compositionally biased region" description="Basic and acidic residues" evidence="8">
    <location>
        <begin position="1136"/>
        <end position="1146"/>
    </location>
</feature>
<accession>A0A8B7NKG8</accession>
<evidence type="ECO:0000256" key="3">
    <source>
        <dbReference type="ARBA" id="ARBA00022475"/>
    </source>
</evidence>
<dbReference type="AlphaFoldDB" id="A0A8B7NKG8"/>
<evidence type="ECO:0000259" key="10">
    <source>
        <dbReference type="PROSITE" id="PS50156"/>
    </source>
</evidence>
<comment type="subcellular location">
    <subcellularLocation>
        <location evidence="1">Cell membrane</location>
        <topology evidence="1">Multi-pass membrane protein</topology>
    </subcellularLocation>
</comment>
<evidence type="ECO:0000256" key="7">
    <source>
        <dbReference type="ARBA" id="ARBA00023180"/>
    </source>
</evidence>
<evidence type="ECO:0000313" key="11">
    <source>
        <dbReference type="Proteomes" id="UP000694843"/>
    </source>
</evidence>
<dbReference type="RefSeq" id="XP_018014147.1">
    <property type="nucleotide sequence ID" value="XM_018158658.2"/>
</dbReference>
<name>A0A8B7NKG8_HYAAZ</name>
<evidence type="ECO:0000256" key="2">
    <source>
        <dbReference type="ARBA" id="ARBA00005585"/>
    </source>
</evidence>
<dbReference type="GO" id="GO:0005886">
    <property type="term" value="C:plasma membrane"/>
    <property type="evidence" value="ECO:0007669"/>
    <property type="project" value="UniProtKB-SubCell"/>
</dbReference>
<dbReference type="InterPro" id="IPR000731">
    <property type="entry name" value="SSD"/>
</dbReference>
<evidence type="ECO:0000256" key="8">
    <source>
        <dbReference type="SAM" id="MobiDB-lite"/>
    </source>
</evidence>
<feature type="compositionally biased region" description="Polar residues" evidence="8">
    <location>
        <begin position="53"/>
        <end position="71"/>
    </location>
</feature>
<feature type="compositionally biased region" description="Basic and acidic residues" evidence="8">
    <location>
        <begin position="1056"/>
        <end position="1067"/>
    </location>
</feature>
<sequence>MSPVESCELEKFTEGPTPRSSVSSPCPSVVLHKSSSASQTSSPPRSSSPTASLVPTSPTSSCKSSHENSPLPQDVEDRINEKPRWEETGAAFGRSSSETTQPVKRKMGWWLEKFDSFLNRSFYKLGANIATNTGYYIIIPILLTAICATGFQRIQYEDDPEYLFAPTNGRAKQERAVVEEFFKVNFTWDFHPARVTRNGRFARFIMVAKDNGSLLREEVWNDISTVDQMVHNVTIAEEGRKFQYKDLCAIWGEECFENQVLDIGELIPEINNNTFNLTYPFMLNPRTFESYVFPFHFGGIETSNSSTIVSVKAITLYYWIRTQDSRQDRMGSLWEKQLLADFKDLDMDNVIVTFFTSRTLETELENNTHSVIPYFGLTVAIILVFCLLTVMMGDCVRSKTLLGLAGILCAGLSCAAAFGLLIYIGVPFIGINMAAPFLMLGIGIDDTFVMLASWRRSRIQDPVPERLAHTFADAAVSITITSITDMISFFIGAITPFPSVQIFCIYTGTAVLMTYLWHITLFGALLALSGYAEQKQLHNLACIPVKPVSESKDEDCCYRACCSGGISKTDPYNPEDNKRHAIMVLFRDYVAVFLNIPAVKALVVLIFLGYLSVAIWGCTMVTEGLERRKLSRYDSYSVQYYDLEDTYFRAFPYRIQIIFAGDYEYHDNATADAILGFLEKVEALPNIGDPLYTVSWLRSWRSFMERNGEYLGINNTDEVSLIQNLKEYYLSGSANMYALDVALNEDETRIIASRFVVQAFEVTDALKDRQLMEDLRKLADESSLNVTVFHPFFIFFDQFTLVRSTSIQTISLAAAIMMVVSLIFIPNPLCSLWVAFSIISIEIGVVGYMTLWGVNLDSISMIQLIMCIGFSVDFSAHISYAYLAAKVDTPDERVKECLYSLGLPIVQGGLSTILGIMALVLAPSYIFITFFKTVFLVIFFGAIHGLFLLPVLLSLLGPGSFSKNKKKDAVVSHPMYYENGGFIMHNGIGSMPVHPALPISPNHLPPHLQLSTDKQLQIPRPKSFGNHPSQKIVTSPPVSCYKNNAYLGPAASGGLVKEESGSLERDLGLGTSGEESSESSLRQGVGRKTSALPTIADSRKIRDPGHEAYQNNGYISDSFEAERRRAFERRGDYFDEWDNHQPERNPRWQSARYNPSEARGYRLNRNEQYRGEPYRPHRHSADNPRKSAIERHRSSADNYRSSNTAATSDLRNSSEYKRTNSDNYRSSVEVPRNSKSRSRERH</sequence>
<feature type="domain" description="SSD" evidence="10">
    <location>
        <begin position="369"/>
        <end position="528"/>
    </location>
</feature>
<evidence type="ECO:0000256" key="4">
    <source>
        <dbReference type="ARBA" id="ARBA00022692"/>
    </source>
</evidence>
<keyword evidence="6 9" id="KW-0472">Membrane</keyword>
<keyword evidence="5 9" id="KW-1133">Transmembrane helix</keyword>
<feature type="compositionally biased region" description="Polar residues" evidence="8">
    <location>
        <begin position="1196"/>
        <end position="1211"/>
    </location>
</feature>
<feature type="region of interest" description="Disordered" evidence="8">
    <location>
        <begin position="1136"/>
        <end position="1242"/>
    </location>
</feature>
<evidence type="ECO:0000256" key="1">
    <source>
        <dbReference type="ARBA" id="ARBA00004651"/>
    </source>
</evidence>
<comment type="similarity">
    <text evidence="2">Belongs to the patched family.</text>
</comment>
<feature type="compositionally biased region" description="Low complexity" evidence="8">
    <location>
        <begin position="18"/>
        <end position="52"/>
    </location>
</feature>
<feature type="transmembrane region" description="Helical" evidence="9">
    <location>
        <begin position="860"/>
        <end position="885"/>
    </location>
</feature>
<reference evidence="12" key="1">
    <citation type="submission" date="2025-08" db="UniProtKB">
        <authorList>
            <consortium name="RefSeq"/>
        </authorList>
    </citation>
    <scope>IDENTIFICATION</scope>
    <source>
        <tissue evidence="12">Whole organism</tissue>
    </source>
</reference>
<feature type="region of interest" description="Disordered" evidence="8">
    <location>
        <begin position="1052"/>
        <end position="1114"/>
    </location>
</feature>
<keyword evidence="11" id="KW-1185">Reference proteome</keyword>